<dbReference type="Proteomes" id="UP000011715">
    <property type="component" value="Unassembled WGS sequence"/>
</dbReference>
<organism evidence="2 3">
    <name type="scientific">Magnaporthiopsis poae (strain ATCC 64411 / 73-15)</name>
    <name type="common">Kentucky bluegrass fungus</name>
    <name type="synonym">Magnaporthe poae</name>
    <dbReference type="NCBI Taxonomy" id="644358"/>
    <lineage>
        <taxon>Eukaryota</taxon>
        <taxon>Fungi</taxon>
        <taxon>Dikarya</taxon>
        <taxon>Ascomycota</taxon>
        <taxon>Pezizomycotina</taxon>
        <taxon>Sordariomycetes</taxon>
        <taxon>Sordariomycetidae</taxon>
        <taxon>Magnaporthales</taxon>
        <taxon>Magnaporthaceae</taxon>
        <taxon>Magnaporthiopsis</taxon>
    </lineage>
</organism>
<evidence type="ECO:0000313" key="1">
    <source>
        <dbReference type="EMBL" id="KLU91715.1"/>
    </source>
</evidence>
<reference evidence="2" key="5">
    <citation type="submission" date="2015-06" db="UniProtKB">
        <authorList>
            <consortium name="EnsemblFungi"/>
        </authorList>
    </citation>
    <scope>IDENTIFICATION</scope>
    <source>
        <strain evidence="2">ATCC 64411</strain>
    </source>
</reference>
<protein>
    <submittedName>
        <fullName evidence="1 2">Uncharacterized protein</fullName>
    </submittedName>
</protein>
<accession>A0A0C4EC19</accession>
<dbReference type="OrthoDB" id="5394791at2759"/>
<keyword evidence="3" id="KW-1185">Reference proteome</keyword>
<name>A0A0C4EC19_MAGP6</name>
<dbReference type="AlphaFoldDB" id="A0A0C4EC19"/>
<dbReference type="EMBL" id="GL876977">
    <property type="protein sequence ID" value="KLU91715.1"/>
    <property type="molecule type" value="Genomic_DNA"/>
</dbReference>
<reference evidence="1" key="2">
    <citation type="submission" date="2010-05" db="EMBL/GenBank/DDBJ databases">
        <title>The Genome Sequence of Magnaporthe poae strain ATCC 64411.</title>
        <authorList>
            <consortium name="The Broad Institute Genome Sequencing Platform"/>
            <consortium name="Broad Institute Genome Sequencing Center for Infectious Disease"/>
            <person name="Ma L.-J."/>
            <person name="Dead R."/>
            <person name="Young S."/>
            <person name="Zeng Q."/>
            <person name="Koehrsen M."/>
            <person name="Alvarado L."/>
            <person name="Berlin A."/>
            <person name="Chapman S.B."/>
            <person name="Chen Z."/>
            <person name="Freedman E."/>
            <person name="Gellesch M."/>
            <person name="Goldberg J."/>
            <person name="Griggs A."/>
            <person name="Gujja S."/>
            <person name="Heilman E.R."/>
            <person name="Heiman D."/>
            <person name="Hepburn T."/>
            <person name="Howarth C."/>
            <person name="Jen D."/>
            <person name="Larson L."/>
            <person name="Mehta T."/>
            <person name="Neiman D."/>
            <person name="Pearson M."/>
            <person name="Roberts A."/>
            <person name="Saif S."/>
            <person name="Shea T."/>
            <person name="Shenoy N."/>
            <person name="Sisk P."/>
            <person name="Stolte C."/>
            <person name="Sykes S."/>
            <person name="Walk T."/>
            <person name="White J."/>
            <person name="Yandava C."/>
            <person name="Haas B."/>
            <person name="Nusbaum C."/>
            <person name="Birren B."/>
        </authorList>
    </citation>
    <scope>NUCLEOTIDE SEQUENCE</scope>
    <source>
        <strain evidence="1">ATCC 64411</strain>
    </source>
</reference>
<dbReference type="EMBL" id="ADBL01002634">
    <property type="status" value="NOT_ANNOTATED_CDS"/>
    <property type="molecule type" value="Genomic_DNA"/>
</dbReference>
<dbReference type="EnsemblFungi" id="MAPG_10232T0">
    <property type="protein sequence ID" value="MAPG_10232T0"/>
    <property type="gene ID" value="MAPG_10232"/>
</dbReference>
<dbReference type="eggNOG" id="ENOG502STSG">
    <property type="taxonomic scope" value="Eukaryota"/>
</dbReference>
<dbReference type="VEuPathDB" id="FungiDB:MAPG_10232"/>
<evidence type="ECO:0000313" key="2">
    <source>
        <dbReference type="EnsemblFungi" id="MAPG_10232T0"/>
    </source>
</evidence>
<reference evidence="2" key="4">
    <citation type="journal article" date="2015" name="G3 (Bethesda)">
        <title>Genome sequences of three phytopathogenic species of the Magnaporthaceae family of fungi.</title>
        <authorList>
            <person name="Okagaki L.H."/>
            <person name="Nunes C.C."/>
            <person name="Sailsbery J."/>
            <person name="Clay B."/>
            <person name="Brown D."/>
            <person name="John T."/>
            <person name="Oh Y."/>
            <person name="Young N."/>
            <person name="Fitzgerald M."/>
            <person name="Haas B.J."/>
            <person name="Zeng Q."/>
            <person name="Young S."/>
            <person name="Adiconis X."/>
            <person name="Fan L."/>
            <person name="Levin J.Z."/>
            <person name="Mitchell T.K."/>
            <person name="Okubara P.A."/>
            <person name="Farman M.L."/>
            <person name="Kohn L.M."/>
            <person name="Birren B."/>
            <person name="Ma L.-J."/>
            <person name="Dean R.A."/>
        </authorList>
    </citation>
    <scope>NUCLEOTIDE SEQUENCE</scope>
    <source>
        <strain evidence="2">ATCC 64411 / 73-15</strain>
    </source>
</reference>
<reference evidence="1" key="3">
    <citation type="submission" date="2011-03" db="EMBL/GenBank/DDBJ databases">
        <title>Annotation of Magnaporthe poae ATCC 64411.</title>
        <authorList>
            <person name="Ma L.-J."/>
            <person name="Dead R."/>
            <person name="Young S.K."/>
            <person name="Zeng Q."/>
            <person name="Gargeya S."/>
            <person name="Fitzgerald M."/>
            <person name="Haas B."/>
            <person name="Abouelleil A."/>
            <person name="Alvarado L."/>
            <person name="Arachchi H.M."/>
            <person name="Berlin A."/>
            <person name="Brown A."/>
            <person name="Chapman S.B."/>
            <person name="Chen Z."/>
            <person name="Dunbar C."/>
            <person name="Freedman E."/>
            <person name="Gearin G."/>
            <person name="Gellesch M."/>
            <person name="Goldberg J."/>
            <person name="Griggs A."/>
            <person name="Gujja S."/>
            <person name="Heiman D."/>
            <person name="Howarth C."/>
            <person name="Larson L."/>
            <person name="Lui A."/>
            <person name="MacDonald P.J.P."/>
            <person name="Mehta T."/>
            <person name="Montmayeur A."/>
            <person name="Murphy C."/>
            <person name="Neiman D."/>
            <person name="Pearson M."/>
            <person name="Priest M."/>
            <person name="Roberts A."/>
            <person name="Saif S."/>
            <person name="Shea T."/>
            <person name="Shenoy N."/>
            <person name="Sisk P."/>
            <person name="Stolte C."/>
            <person name="Sykes S."/>
            <person name="Yandava C."/>
            <person name="Wortman J."/>
            <person name="Nusbaum C."/>
            <person name="Birren B."/>
        </authorList>
    </citation>
    <scope>NUCLEOTIDE SEQUENCE</scope>
    <source>
        <strain evidence="1">ATCC 64411</strain>
    </source>
</reference>
<evidence type="ECO:0000313" key="3">
    <source>
        <dbReference type="Proteomes" id="UP000011715"/>
    </source>
</evidence>
<sequence length="86" mass="9460">MRFSATFAAAFLPPPADEPALVREVMDLAGKMKRACDYSVNCAYDSRGLRLTVCGNCRWNSGTGPYVVTRNRKNNHIYDGAGCIIN</sequence>
<reference evidence="3" key="1">
    <citation type="submission" date="2010-05" db="EMBL/GenBank/DDBJ databases">
        <title>The genome sequence of Magnaporthe poae strain ATCC 64411.</title>
        <authorList>
            <person name="Ma L.-J."/>
            <person name="Dead R."/>
            <person name="Young S."/>
            <person name="Zeng Q."/>
            <person name="Koehrsen M."/>
            <person name="Alvarado L."/>
            <person name="Berlin A."/>
            <person name="Chapman S.B."/>
            <person name="Chen Z."/>
            <person name="Freedman E."/>
            <person name="Gellesch M."/>
            <person name="Goldberg J."/>
            <person name="Griggs A."/>
            <person name="Gujja S."/>
            <person name="Heilman E.R."/>
            <person name="Heiman D."/>
            <person name="Hepburn T."/>
            <person name="Howarth C."/>
            <person name="Jen D."/>
            <person name="Larson L."/>
            <person name="Mehta T."/>
            <person name="Neiman D."/>
            <person name="Pearson M."/>
            <person name="Roberts A."/>
            <person name="Saif S."/>
            <person name="Shea T."/>
            <person name="Shenoy N."/>
            <person name="Sisk P."/>
            <person name="Stolte C."/>
            <person name="Sykes S."/>
            <person name="Walk T."/>
            <person name="White J."/>
            <person name="Yandava C."/>
            <person name="Haas B."/>
            <person name="Nusbaum C."/>
            <person name="Birren B."/>
        </authorList>
    </citation>
    <scope>NUCLEOTIDE SEQUENCE [LARGE SCALE GENOMIC DNA]</scope>
    <source>
        <strain evidence="3">ATCC 64411 / 73-15</strain>
    </source>
</reference>
<gene>
    <name evidence="1" type="ORF">MAPG_10232</name>
</gene>
<proteinExistence type="predicted"/>